<name>A0A366SCF6_9HYPO</name>
<protein>
    <submittedName>
        <fullName evidence="1">Uncharacterized protein</fullName>
    </submittedName>
</protein>
<dbReference type="GeneID" id="41989709"/>
<sequence>MAENTVASPYTPLPSNDSSATRLVRLLPAGFHDTLRCELETVSLEGEPAYVALSYVWRDATDTVPISLNGVEHGVTRNLDSFLRHFQALLKEAFLVLQCLPVDCWPSGIQIIEALNSLATPLQSSEDLAETAQVAMLSYFA</sequence>
<keyword evidence="2" id="KW-1185">Reference proteome</keyword>
<accession>A0A366SCF6</accession>
<dbReference type="RefSeq" id="XP_031021585.1">
    <property type="nucleotide sequence ID" value="XM_031154413.1"/>
</dbReference>
<gene>
    <name evidence="1" type="ORF">FIESC28_00262</name>
</gene>
<dbReference type="AlphaFoldDB" id="A0A366SCF6"/>
<dbReference type="Proteomes" id="UP000253153">
    <property type="component" value="Unassembled WGS sequence"/>
</dbReference>
<proteinExistence type="predicted"/>
<reference evidence="1 2" key="1">
    <citation type="submission" date="2018-06" db="EMBL/GenBank/DDBJ databases">
        <title>Fusarium incarnatum-equiseti species complex species 28.</title>
        <authorList>
            <person name="Gardiner D.M."/>
        </authorList>
    </citation>
    <scope>NUCLEOTIDE SEQUENCE [LARGE SCALE GENOMIC DNA]</scope>
    <source>
        <strain evidence="1 2">FIESC_28</strain>
    </source>
</reference>
<dbReference type="EMBL" id="QKXC01000005">
    <property type="protein sequence ID" value="RBR26994.1"/>
    <property type="molecule type" value="Genomic_DNA"/>
</dbReference>
<organism evidence="1 2">
    <name type="scientific">Fusarium coffeatum</name>
    <dbReference type="NCBI Taxonomy" id="231269"/>
    <lineage>
        <taxon>Eukaryota</taxon>
        <taxon>Fungi</taxon>
        <taxon>Dikarya</taxon>
        <taxon>Ascomycota</taxon>
        <taxon>Pezizomycotina</taxon>
        <taxon>Sordariomycetes</taxon>
        <taxon>Hypocreomycetidae</taxon>
        <taxon>Hypocreales</taxon>
        <taxon>Nectriaceae</taxon>
        <taxon>Fusarium</taxon>
        <taxon>Fusarium incarnatum-equiseti species complex</taxon>
    </lineage>
</organism>
<evidence type="ECO:0000313" key="2">
    <source>
        <dbReference type="Proteomes" id="UP000253153"/>
    </source>
</evidence>
<dbReference type="InterPro" id="IPR052895">
    <property type="entry name" value="HetReg/Transcr_Mod"/>
</dbReference>
<comment type="caution">
    <text evidence="1">The sequence shown here is derived from an EMBL/GenBank/DDBJ whole genome shotgun (WGS) entry which is preliminary data.</text>
</comment>
<dbReference type="PANTHER" id="PTHR24148:SF64">
    <property type="entry name" value="HETEROKARYON INCOMPATIBILITY DOMAIN-CONTAINING PROTEIN"/>
    <property type="match status" value="1"/>
</dbReference>
<dbReference type="PANTHER" id="PTHR24148">
    <property type="entry name" value="ANKYRIN REPEAT DOMAIN-CONTAINING PROTEIN 39 HOMOLOG-RELATED"/>
    <property type="match status" value="1"/>
</dbReference>
<dbReference type="OrthoDB" id="2157530at2759"/>
<evidence type="ECO:0000313" key="1">
    <source>
        <dbReference type="EMBL" id="RBR26994.1"/>
    </source>
</evidence>